<evidence type="ECO:0000313" key="4">
    <source>
        <dbReference type="Proteomes" id="UP000251431"/>
    </source>
</evidence>
<feature type="compositionally biased region" description="Basic and acidic residues" evidence="1">
    <location>
        <begin position="71"/>
        <end position="80"/>
    </location>
</feature>
<feature type="transmembrane region" description="Helical" evidence="2">
    <location>
        <begin position="266"/>
        <end position="286"/>
    </location>
</feature>
<feature type="transmembrane region" description="Helical" evidence="2">
    <location>
        <begin position="236"/>
        <end position="254"/>
    </location>
</feature>
<protein>
    <recommendedName>
        <fullName evidence="5">DoxX-like family protein</fullName>
    </recommendedName>
</protein>
<dbReference type="Proteomes" id="UP000251431">
    <property type="component" value="Unassembled WGS sequence"/>
</dbReference>
<keyword evidence="2" id="KW-0812">Transmembrane</keyword>
<dbReference type="CDD" id="cd07812">
    <property type="entry name" value="SRPBCC"/>
    <property type="match status" value="1"/>
</dbReference>
<proteinExistence type="predicted"/>
<dbReference type="SUPFAM" id="SSF55961">
    <property type="entry name" value="Bet v1-like"/>
    <property type="match status" value="1"/>
</dbReference>
<sequence>MSRKPIYVEIDIQAPIEKAWDYTQNPQLHEQWDLRFTSITYIPKKAPEEPQRFTYETKVMPGLQVSGWGESKGEHHKENGTRTSSLHFGTPQKRSPIAEGKGYWQYIPHQQGLTFLTQYDYDTRYGKLGVFFDLFFRPLMGWATALSFDVLKRWLEKGENPTAQYRRFFLTMLLCLFFCFVWFYHGLVPKIIHLHPQELKMTASLLNHADQLVMWIGVAEILFAFCWLYPRGKRWLFGMQIIVFPLLTIAAIVADPTSVQAPFNPLTFNSALWVLSIVGFSLSKDVPSAKSCKRKRG</sequence>
<dbReference type="Pfam" id="PF13781">
    <property type="entry name" value="DoxX_3"/>
    <property type="match status" value="1"/>
</dbReference>
<feature type="transmembrane region" description="Helical" evidence="2">
    <location>
        <begin position="168"/>
        <end position="192"/>
    </location>
</feature>
<feature type="region of interest" description="Disordered" evidence="1">
    <location>
        <begin position="68"/>
        <end position="91"/>
    </location>
</feature>
<dbReference type="EMBL" id="UAQE01000001">
    <property type="protein sequence ID" value="SPU00831.1"/>
    <property type="molecule type" value="Genomic_DNA"/>
</dbReference>
<dbReference type="AlphaFoldDB" id="A0A2X0ZE98"/>
<evidence type="ECO:0000313" key="3">
    <source>
        <dbReference type="EMBL" id="SPU00831.1"/>
    </source>
</evidence>
<reference evidence="3 4" key="1">
    <citation type="submission" date="2018-06" db="EMBL/GenBank/DDBJ databases">
        <authorList>
            <consortium name="Pathogen Informatics"/>
            <person name="Doyle S."/>
        </authorList>
    </citation>
    <scope>NUCLEOTIDE SEQUENCE [LARGE SCALE GENOMIC DNA]</scope>
    <source>
        <strain evidence="3 4">NCTC7582</strain>
    </source>
</reference>
<keyword evidence="2" id="KW-1133">Transmembrane helix</keyword>
<gene>
    <name evidence="3" type="ORF">NCTC7582_03630</name>
</gene>
<dbReference type="InterPro" id="IPR023393">
    <property type="entry name" value="START-like_dom_sf"/>
</dbReference>
<organism evidence="3 4">
    <name type="scientific">Lysinibacillus capsici</name>
    <dbReference type="NCBI Taxonomy" id="2115968"/>
    <lineage>
        <taxon>Bacteria</taxon>
        <taxon>Bacillati</taxon>
        <taxon>Bacillota</taxon>
        <taxon>Bacilli</taxon>
        <taxon>Bacillales</taxon>
        <taxon>Bacillaceae</taxon>
        <taxon>Lysinibacillus</taxon>
    </lineage>
</organism>
<keyword evidence="2" id="KW-0472">Membrane</keyword>
<feature type="transmembrane region" description="Helical" evidence="2">
    <location>
        <begin position="212"/>
        <end position="229"/>
    </location>
</feature>
<evidence type="ECO:0000256" key="1">
    <source>
        <dbReference type="SAM" id="MobiDB-lite"/>
    </source>
</evidence>
<dbReference type="InterPro" id="IPR025695">
    <property type="entry name" value="DoxX-like"/>
</dbReference>
<evidence type="ECO:0000256" key="2">
    <source>
        <dbReference type="SAM" id="Phobius"/>
    </source>
</evidence>
<accession>A0A2X0ZE98</accession>
<dbReference type="Gene3D" id="3.30.530.20">
    <property type="match status" value="1"/>
</dbReference>
<evidence type="ECO:0008006" key="5">
    <source>
        <dbReference type="Google" id="ProtNLM"/>
    </source>
</evidence>
<dbReference type="RefSeq" id="WP_112117929.1">
    <property type="nucleotide sequence ID" value="NZ_UAQE01000001.1"/>
</dbReference>
<name>A0A2X0ZE98_9BACI</name>